<evidence type="ECO:0000313" key="2">
    <source>
        <dbReference type="Proteomes" id="UP001328107"/>
    </source>
</evidence>
<dbReference type="EMBL" id="BTRK01000002">
    <property type="protein sequence ID" value="GMR35971.1"/>
    <property type="molecule type" value="Genomic_DNA"/>
</dbReference>
<sequence>MSACPLAQLISRRGLYSFDPDSHALSVVSKNVLITVNQEYQGVYLKTFNLITGYNTDRQYVSEAAMNLIPPLALTELPDNKVQLTFYAKECEKGDVVKFVYVLRAGWDIDNSRSTIEKQHVLSDPGCKVLCVHKFTGDNFPSLVVSRNGRVFRFILDLESDVVRNNPIGMYRLRFGDDRLLAAMICKGEDYVIVDDKLSKFVRRRGAHFDAPISDRLIKRAVNMQIEHNRGQFFVAVNREELYAVNERASRFTKIPLPDGRLMGAGLVFNDNDDLILTDKEGLNPAPHRLPSRGIPSLQTISCLKVVSMSPEETLFHSREVGSMHELVRVLFMYQQERLTSSALLPRDELPAPDKPLVRYSPLYRVGQDPLPQ</sequence>
<gene>
    <name evidence="1" type="ORF">PMAYCL1PPCAC_06166</name>
</gene>
<protein>
    <submittedName>
        <fullName evidence="1">Uncharacterized protein</fullName>
    </submittedName>
</protein>
<organism evidence="1 2">
    <name type="scientific">Pristionchus mayeri</name>
    <dbReference type="NCBI Taxonomy" id="1317129"/>
    <lineage>
        <taxon>Eukaryota</taxon>
        <taxon>Metazoa</taxon>
        <taxon>Ecdysozoa</taxon>
        <taxon>Nematoda</taxon>
        <taxon>Chromadorea</taxon>
        <taxon>Rhabditida</taxon>
        <taxon>Rhabditina</taxon>
        <taxon>Diplogasteromorpha</taxon>
        <taxon>Diplogasteroidea</taxon>
        <taxon>Neodiplogasteridae</taxon>
        <taxon>Pristionchus</taxon>
    </lineage>
</organism>
<keyword evidence="2" id="KW-1185">Reference proteome</keyword>
<dbReference type="Proteomes" id="UP001328107">
    <property type="component" value="Unassembled WGS sequence"/>
</dbReference>
<evidence type="ECO:0000313" key="1">
    <source>
        <dbReference type="EMBL" id="GMR35971.1"/>
    </source>
</evidence>
<accession>A0AAN4Z8A9</accession>
<dbReference type="AlphaFoldDB" id="A0AAN4Z8A9"/>
<reference evidence="2" key="1">
    <citation type="submission" date="2022-10" db="EMBL/GenBank/DDBJ databases">
        <title>Genome assembly of Pristionchus species.</title>
        <authorList>
            <person name="Yoshida K."/>
            <person name="Sommer R.J."/>
        </authorList>
    </citation>
    <scope>NUCLEOTIDE SEQUENCE [LARGE SCALE GENOMIC DNA]</scope>
    <source>
        <strain evidence="2">RS5460</strain>
    </source>
</reference>
<proteinExistence type="predicted"/>
<name>A0AAN4Z8A9_9BILA</name>
<comment type="caution">
    <text evidence="1">The sequence shown here is derived from an EMBL/GenBank/DDBJ whole genome shotgun (WGS) entry which is preliminary data.</text>
</comment>